<dbReference type="InterPro" id="IPR027469">
    <property type="entry name" value="Cation_efflux_TMD_sf"/>
</dbReference>
<evidence type="ECO:0000256" key="6">
    <source>
        <dbReference type="ARBA" id="ARBA00023136"/>
    </source>
</evidence>
<dbReference type="InterPro" id="IPR027470">
    <property type="entry name" value="Cation_efflux_CTD"/>
</dbReference>
<dbReference type="GO" id="GO:0006882">
    <property type="term" value="P:intracellular zinc ion homeostasis"/>
    <property type="evidence" value="ECO:0007669"/>
    <property type="project" value="TreeGrafter"/>
</dbReference>
<feature type="transmembrane region" description="Helical" evidence="7">
    <location>
        <begin position="180"/>
        <end position="201"/>
    </location>
</feature>
<dbReference type="GO" id="GO:0015341">
    <property type="term" value="F:zinc efflux antiporter activity"/>
    <property type="evidence" value="ECO:0007669"/>
    <property type="project" value="TreeGrafter"/>
</dbReference>
<keyword evidence="4 7" id="KW-0812">Transmembrane</keyword>
<gene>
    <name evidence="10" type="ORF">ACD_3C00182G0001</name>
</gene>
<dbReference type="GO" id="GO:0005886">
    <property type="term" value="C:plasma membrane"/>
    <property type="evidence" value="ECO:0007669"/>
    <property type="project" value="TreeGrafter"/>
</dbReference>
<dbReference type="Gene3D" id="3.30.70.1350">
    <property type="entry name" value="Cation efflux protein, cytoplasmic domain"/>
    <property type="match status" value="1"/>
</dbReference>
<reference evidence="10" key="1">
    <citation type="journal article" date="2012" name="Science">
        <title>Fermentation, hydrogen, and sulfur metabolism in multiple uncultivated bacterial phyla.</title>
        <authorList>
            <person name="Wrighton K.C."/>
            <person name="Thomas B.C."/>
            <person name="Sharon I."/>
            <person name="Miller C.S."/>
            <person name="Castelle C.J."/>
            <person name="VerBerkmoes N.C."/>
            <person name="Wilkins M.J."/>
            <person name="Hettich R.L."/>
            <person name="Lipton M.S."/>
            <person name="Williams K.H."/>
            <person name="Long P.E."/>
            <person name="Banfield J.F."/>
        </authorList>
    </citation>
    <scope>NUCLEOTIDE SEQUENCE [LARGE SCALE GENOMIC DNA]</scope>
</reference>
<feature type="transmembrane region" description="Helical" evidence="7">
    <location>
        <begin position="78"/>
        <end position="100"/>
    </location>
</feature>
<evidence type="ECO:0000256" key="1">
    <source>
        <dbReference type="ARBA" id="ARBA00004141"/>
    </source>
</evidence>
<evidence type="ECO:0000256" key="4">
    <source>
        <dbReference type="ARBA" id="ARBA00022692"/>
    </source>
</evidence>
<comment type="subcellular location">
    <subcellularLocation>
        <location evidence="1">Membrane</location>
        <topology evidence="1">Multi-pass membrane protein</topology>
    </subcellularLocation>
</comment>
<dbReference type="AlphaFoldDB" id="K2GWG3"/>
<evidence type="ECO:0000256" key="3">
    <source>
        <dbReference type="ARBA" id="ARBA00022448"/>
    </source>
</evidence>
<feature type="transmembrane region" description="Helical" evidence="7">
    <location>
        <begin position="12"/>
        <end position="32"/>
    </location>
</feature>
<proteinExistence type="inferred from homology"/>
<name>K2GWG3_9BACT</name>
<feature type="transmembrane region" description="Helical" evidence="7">
    <location>
        <begin position="154"/>
        <end position="174"/>
    </location>
</feature>
<dbReference type="PANTHER" id="PTHR43840">
    <property type="entry name" value="MITOCHONDRIAL METAL TRANSPORTER 1-RELATED"/>
    <property type="match status" value="1"/>
</dbReference>
<dbReference type="Pfam" id="PF01545">
    <property type="entry name" value="Cation_efflux"/>
    <property type="match status" value="1"/>
</dbReference>
<evidence type="ECO:0000313" key="10">
    <source>
        <dbReference type="EMBL" id="EKE27640.1"/>
    </source>
</evidence>
<dbReference type="Gene3D" id="1.20.1510.10">
    <property type="entry name" value="Cation efflux protein transmembrane domain"/>
    <property type="match status" value="1"/>
</dbReference>
<dbReference type="EMBL" id="AMFJ01000456">
    <property type="protein sequence ID" value="EKE27640.1"/>
    <property type="molecule type" value="Genomic_DNA"/>
</dbReference>
<dbReference type="InterPro" id="IPR002524">
    <property type="entry name" value="Cation_efflux"/>
</dbReference>
<feature type="transmembrane region" description="Helical" evidence="7">
    <location>
        <begin position="112"/>
        <end position="133"/>
    </location>
</feature>
<dbReference type="PANTHER" id="PTHR43840:SF15">
    <property type="entry name" value="MITOCHONDRIAL METAL TRANSPORTER 1-RELATED"/>
    <property type="match status" value="1"/>
</dbReference>
<dbReference type="GO" id="GO:0015086">
    <property type="term" value="F:cadmium ion transmembrane transporter activity"/>
    <property type="evidence" value="ECO:0007669"/>
    <property type="project" value="TreeGrafter"/>
</dbReference>
<evidence type="ECO:0000259" key="9">
    <source>
        <dbReference type="Pfam" id="PF16916"/>
    </source>
</evidence>
<comment type="caution">
    <text evidence="10">The sequence shown here is derived from an EMBL/GenBank/DDBJ whole genome shotgun (WGS) entry which is preliminary data.</text>
</comment>
<dbReference type="SUPFAM" id="SSF160240">
    <property type="entry name" value="Cation efflux protein cytoplasmic domain-like"/>
    <property type="match status" value="1"/>
</dbReference>
<evidence type="ECO:0000256" key="2">
    <source>
        <dbReference type="ARBA" id="ARBA00008114"/>
    </source>
</evidence>
<accession>K2GWG3</accession>
<dbReference type="NCBIfam" id="TIGR01297">
    <property type="entry name" value="CDF"/>
    <property type="match status" value="1"/>
</dbReference>
<dbReference type="InterPro" id="IPR036837">
    <property type="entry name" value="Cation_efflux_CTD_sf"/>
</dbReference>
<organism evidence="10">
    <name type="scientific">uncultured bacterium</name>
    <name type="common">gcode 4</name>
    <dbReference type="NCBI Taxonomy" id="1234023"/>
    <lineage>
        <taxon>Bacteria</taxon>
        <taxon>environmental samples</taxon>
    </lineage>
</organism>
<protein>
    <submittedName>
        <fullName evidence="10">Cation efflux family protein</fullName>
    </submittedName>
</protein>
<feature type="domain" description="Cation efflux protein transmembrane" evidence="8">
    <location>
        <begin position="14"/>
        <end position="205"/>
    </location>
</feature>
<evidence type="ECO:0000256" key="7">
    <source>
        <dbReference type="SAM" id="Phobius"/>
    </source>
</evidence>
<dbReference type="InterPro" id="IPR050291">
    <property type="entry name" value="CDF_Transporter"/>
</dbReference>
<evidence type="ECO:0000256" key="5">
    <source>
        <dbReference type="ARBA" id="ARBA00022989"/>
    </source>
</evidence>
<dbReference type="SUPFAM" id="SSF161111">
    <property type="entry name" value="Cation efflux protein transmembrane domain-like"/>
    <property type="match status" value="1"/>
</dbReference>
<keyword evidence="3" id="KW-0813">Transport</keyword>
<feature type="transmembrane region" description="Helical" evidence="7">
    <location>
        <begin position="38"/>
        <end position="57"/>
    </location>
</feature>
<dbReference type="InterPro" id="IPR058533">
    <property type="entry name" value="Cation_efflux_TM"/>
</dbReference>
<comment type="similarity">
    <text evidence="2">Belongs to the cation diffusion facilitator (CDF) transporter (TC 2.A.4) family.</text>
</comment>
<evidence type="ECO:0000259" key="8">
    <source>
        <dbReference type="Pfam" id="PF01545"/>
    </source>
</evidence>
<dbReference type="Pfam" id="PF16916">
    <property type="entry name" value="ZT_dimer"/>
    <property type="match status" value="1"/>
</dbReference>
<dbReference type="GO" id="GO:0015093">
    <property type="term" value="F:ferrous iron transmembrane transporter activity"/>
    <property type="evidence" value="ECO:0007669"/>
    <property type="project" value="TreeGrafter"/>
</dbReference>
<sequence length="296" mass="34642">MPNEKIETRAIKWAITSAIFWTLAKFTVWLGLGSMSMITSAIDSLWDIFVSALNLFIVKTSNKEADDDHNYGHSKVEWFWAIFEGWFILWAGVFVIYQSIHNLIIHVEIQSSYLWIATMVAVTIMTLFIVKYLQKAAERTWSLVLKSDALHYKTDIYMNLWVLLSLILIKLTWFWQIDSIVSILIAGYMIYSSSHIIIEGFDLLMDKALSKEEIDNIQKILETSKCSNIKSFHDLKTKKGKIKQVEAHMVVEWDMKVKNLHDSMLNLSEKIKKELGQETKVYLHPDYLEEWEPHQW</sequence>
<keyword evidence="5 7" id="KW-1133">Transmembrane helix</keyword>
<keyword evidence="6 7" id="KW-0472">Membrane</keyword>
<feature type="domain" description="Cation efflux protein cytoplasmic" evidence="9">
    <location>
        <begin position="209"/>
        <end position="286"/>
    </location>
</feature>